<dbReference type="OrthoDB" id="9777884at2"/>
<protein>
    <submittedName>
        <fullName evidence="3">Universal stress protein/MT1672</fullName>
    </submittedName>
</protein>
<dbReference type="EMBL" id="CCSE01000001">
    <property type="protein sequence ID" value="CEA01884.1"/>
    <property type="molecule type" value="Genomic_DNA"/>
</dbReference>
<dbReference type="Gene3D" id="3.40.50.620">
    <property type="entry name" value="HUPs"/>
    <property type="match status" value="1"/>
</dbReference>
<evidence type="ECO:0000313" key="4">
    <source>
        <dbReference type="Proteomes" id="UP000044136"/>
    </source>
</evidence>
<evidence type="ECO:0000256" key="1">
    <source>
        <dbReference type="ARBA" id="ARBA00008791"/>
    </source>
</evidence>
<dbReference type="AlphaFoldDB" id="A0A078M6H0"/>
<dbReference type="PANTHER" id="PTHR46268">
    <property type="entry name" value="STRESS RESPONSE PROTEIN NHAX"/>
    <property type="match status" value="1"/>
</dbReference>
<dbReference type="eggNOG" id="COG0589">
    <property type="taxonomic scope" value="Bacteria"/>
</dbReference>
<dbReference type="Proteomes" id="UP000044136">
    <property type="component" value="Unassembled WGS sequence"/>
</dbReference>
<evidence type="ECO:0000313" key="3">
    <source>
        <dbReference type="EMBL" id="CEA01884.1"/>
    </source>
</evidence>
<evidence type="ECO:0000259" key="2">
    <source>
        <dbReference type="Pfam" id="PF00582"/>
    </source>
</evidence>
<feature type="domain" description="UspA" evidence="2">
    <location>
        <begin position="1"/>
        <end position="134"/>
    </location>
</feature>
<dbReference type="PANTHER" id="PTHR46268:SF6">
    <property type="entry name" value="UNIVERSAL STRESS PROTEIN UP12"/>
    <property type="match status" value="1"/>
</dbReference>
<keyword evidence="4" id="KW-1185">Reference proteome</keyword>
<sequence>MYKSVLLAADGSDNSFRAAEETLNFIGKDTTVTILNVIQIEKSKDAVLHGENTVQQQKEKLSGIIDLYESNNVQYNVVFERGLPDETVVKVSNSGDYNIIVLGNRGLNSLQGMMMGSVSYKVAKRAGIPVMIVK</sequence>
<reference evidence="3 4" key="1">
    <citation type="submission" date="2014-07" db="EMBL/GenBank/DDBJ databases">
        <authorList>
            <person name="Urmite Genomes Urmite Genomes"/>
        </authorList>
    </citation>
    <scope>NUCLEOTIDE SEQUENCE [LARGE SCALE GENOMIC DNA]</scope>
    <source>
        <strain evidence="3 4">13MG44_air</strain>
    </source>
</reference>
<dbReference type="InterPro" id="IPR006016">
    <property type="entry name" value="UspA"/>
</dbReference>
<dbReference type="InterPro" id="IPR014729">
    <property type="entry name" value="Rossmann-like_a/b/a_fold"/>
</dbReference>
<dbReference type="HOGENOM" id="CLU_049301_16_3_9"/>
<comment type="similarity">
    <text evidence="1">Belongs to the universal stress protein A family.</text>
</comment>
<accession>A0A078M6H0</accession>
<dbReference type="STRING" id="1461582.BN1048_01523"/>
<dbReference type="CDD" id="cd00293">
    <property type="entry name" value="USP-like"/>
    <property type="match status" value="1"/>
</dbReference>
<dbReference type="Pfam" id="PF00582">
    <property type="entry name" value="Usp"/>
    <property type="match status" value="1"/>
</dbReference>
<gene>
    <name evidence="3" type="ORF">BN1048_01523</name>
</gene>
<proteinExistence type="inferred from homology"/>
<dbReference type="PRINTS" id="PR01438">
    <property type="entry name" value="UNVRSLSTRESS"/>
</dbReference>
<dbReference type="RefSeq" id="WP_035809956.1">
    <property type="nucleotide sequence ID" value="NZ_CCSE01000001.1"/>
</dbReference>
<name>A0A078M6H0_9STAP</name>
<organism evidence="3 4">
    <name type="scientific">Jeotgalicoccus saudimassiliensis</name>
    <dbReference type="NCBI Taxonomy" id="1461582"/>
    <lineage>
        <taxon>Bacteria</taxon>
        <taxon>Bacillati</taxon>
        <taxon>Bacillota</taxon>
        <taxon>Bacilli</taxon>
        <taxon>Bacillales</taxon>
        <taxon>Staphylococcaceae</taxon>
        <taxon>Jeotgalicoccus</taxon>
    </lineage>
</organism>
<dbReference type="InterPro" id="IPR006015">
    <property type="entry name" value="Universal_stress_UspA"/>
</dbReference>
<dbReference type="SUPFAM" id="SSF52402">
    <property type="entry name" value="Adenine nucleotide alpha hydrolases-like"/>
    <property type="match status" value="1"/>
</dbReference>